<comment type="subcellular location">
    <subcellularLocation>
        <location evidence="1">Lysosome lumen</location>
    </subcellularLocation>
</comment>
<keyword evidence="5 9" id="KW-0442">Lipid degradation</keyword>
<dbReference type="InterPro" id="IPR006693">
    <property type="entry name" value="AB_hydrolase_lipase"/>
</dbReference>
<evidence type="ECO:0000256" key="1">
    <source>
        <dbReference type="ARBA" id="ARBA00004227"/>
    </source>
</evidence>
<evidence type="ECO:0000256" key="10">
    <source>
        <dbReference type="PIRSR" id="PIRSR000862-1"/>
    </source>
</evidence>
<evidence type="ECO:0000256" key="3">
    <source>
        <dbReference type="ARBA" id="ARBA00022729"/>
    </source>
</evidence>
<evidence type="ECO:0000256" key="4">
    <source>
        <dbReference type="ARBA" id="ARBA00022801"/>
    </source>
</evidence>
<feature type="domain" description="Partial AB-hydrolase lipase" evidence="11">
    <location>
        <begin position="41"/>
        <end position="105"/>
    </location>
</feature>
<dbReference type="GO" id="GO:0043202">
    <property type="term" value="C:lysosomal lumen"/>
    <property type="evidence" value="ECO:0007669"/>
    <property type="project" value="UniProtKB-SubCell"/>
</dbReference>
<evidence type="ECO:0000256" key="6">
    <source>
        <dbReference type="ARBA" id="ARBA00023098"/>
    </source>
</evidence>
<proteinExistence type="inferred from homology"/>
<keyword evidence="13" id="KW-1185">Reference proteome</keyword>
<organism evidence="12 13">
    <name type="scientific">Gnathostoma spinigerum</name>
    <dbReference type="NCBI Taxonomy" id="75299"/>
    <lineage>
        <taxon>Eukaryota</taxon>
        <taxon>Metazoa</taxon>
        <taxon>Ecdysozoa</taxon>
        <taxon>Nematoda</taxon>
        <taxon>Chromadorea</taxon>
        <taxon>Rhabditida</taxon>
        <taxon>Spirurina</taxon>
        <taxon>Gnathostomatomorpha</taxon>
        <taxon>Gnathostomatoidea</taxon>
        <taxon>Gnathostomatidae</taxon>
        <taxon>Gnathostoma</taxon>
    </lineage>
</organism>
<dbReference type="Pfam" id="PF04083">
    <property type="entry name" value="Abhydro_lipase"/>
    <property type="match status" value="1"/>
</dbReference>
<dbReference type="PANTHER" id="PTHR11005">
    <property type="entry name" value="LYSOSOMAL ACID LIPASE-RELATED"/>
    <property type="match status" value="1"/>
</dbReference>
<accession>A0ABD6E5C3</accession>
<comment type="similarity">
    <text evidence="2 9">Belongs to the AB hydrolase superfamily. Lipase family.</text>
</comment>
<feature type="active site" description="Charge relay system" evidence="10">
    <location>
        <position position="352"/>
    </location>
</feature>
<evidence type="ECO:0000256" key="9">
    <source>
        <dbReference type="PIRNR" id="PIRNR000862"/>
    </source>
</evidence>
<dbReference type="Gene3D" id="3.40.50.1820">
    <property type="entry name" value="alpha/beta hydrolase"/>
    <property type="match status" value="1"/>
</dbReference>
<feature type="active site" description="Charge relay system" evidence="10">
    <location>
        <position position="384"/>
    </location>
</feature>
<sequence length="420" mass="47807">MVINAFKAAADKMSRIFLSIVCYAINLGLTAAKLPEANMTTTEIIAYLGYPFEIHHVTTDDGYILELHRIPQGRNETEDTKKSDKPVVFLQHGFIGSSAVWVTNGADKSAGCMFADAGFDVWMGNARGNTYSRQHERYSVETRRFWSFTWDEISNFDLPAMIDYTLNVTSAPNLYYVGYSEGTLIMFAKLSTDPTFATKIRKFFALGPIGKIAHIRGLIKTAAMKFMRPLKIMVRVIPEFMPNDSLFKSMSKATCSIQPMMEHCENLMFQMTGPDTSQLDEARIPIYMTHLPAGTSTANLLHWAQMVKSKQLQMYDYGSREANIDNYGQPIPPPYNLSRVNAPVYLYWSAQDWLADKRDVEESLIAVIPKEFIIENNELVHFNHFDFIWGMNAPEKIYRPIIKIIEEDHDGIRLELIVGD</sequence>
<dbReference type="InterPro" id="IPR025483">
    <property type="entry name" value="Lipase_euk"/>
</dbReference>
<reference evidence="12 13" key="1">
    <citation type="submission" date="2024-08" db="EMBL/GenBank/DDBJ databases">
        <title>Gnathostoma spinigerum genome.</title>
        <authorList>
            <person name="Gonzalez-Bertolin B."/>
            <person name="Monzon S."/>
            <person name="Zaballos A."/>
            <person name="Jimenez P."/>
            <person name="Dekumyoy P."/>
            <person name="Varona S."/>
            <person name="Cuesta I."/>
            <person name="Sumanam S."/>
            <person name="Adisakwattana P."/>
            <person name="Gasser R.B."/>
            <person name="Hernandez-Gonzalez A."/>
            <person name="Young N.D."/>
            <person name="Perteguer M.J."/>
        </authorList>
    </citation>
    <scope>NUCLEOTIDE SEQUENCE [LARGE SCALE GENOMIC DNA]</scope>
    <source>
        <strain evidence="12">AL3</strain>
        <tissue evidence="12">Liver</tissue>
    </source>
</reference>
<dbReference type="FunFam" id="3.40.50.1820:FF:000021">
    <property type="entry name" value="Lipase"/>
    <property type="match status" value="1"/>
</dbReference>
<comment type="caution">
    <text evidence="12">The sequence shown here is derived from an EMBL/GenBank/DDBJ whole genome shotgun (WGS) entry which is preliminary data.</text>
</comment>
<evidence type="ECO:0000313" key="13">
    <source>
        <dbReference type="Proteomes" id="UP001608902"/>
    </source>
</evidence>
<evidence type="ECO:0000256" key="8">
    <source>
        <dbReference type="ARBA" id="ARBA00023228"/>
    </source>
</evidence>
<keyword evidence="3" id="KW-0732">Signal</keyword>
<keyword evidence="8" id="KW-0458">Lysosome</keyword>
<protein>
    <recommendedName>
        <fullName evidence="9">Lipase</fullName>
    </recommendedName>
</protein>
<feature type="active site" description="Nucleophile" evidence="10">
    <location>
        <position position="180"/>
    </location>
</feature>
<dbReference type="GO" id="GO:0016042">
    <property type="term" value="P:lipid catabolic process"/>
    <property type="evidence" value="ECO:0007669"/>
    <property type="project" value="UniProtKB-KW"/>
</dbReference>
<evidence type="ECO:0000256" key="5">
    <source>
        <dbReference type="ARBA" id="ARBA00022963"/>
    </source>
</evidence>
<evidence type="ECO:0000256" key="7">
    <source>
        <dbReference type="ARBA" id="ARBA00023180"/>
    </source>
</evidence>
<dbReference type="EMBL" id="JBGFUD010000569">
    <property type="protein sequence ID" value="MFH4974800.1"/>
    <property type="molecule type" value="Genomic_DNA"/>
</dbReference>
<evidence type="ECO:0000256" key="2">
    <source>
        <dbReference type="ARBA" id="ARBA00010701"/>
    </source>
</evidence>
<evidence type="ECO:0000313" key="12">
    <source>
        <dbReference type="EMBL" id="MFH4974800.1"/>
    </source>
</evidence>
<keyword evidence="4 9" id="KW-0378">Hydrolase</keyword>
<keyword evidence="7" id="KW-0325">Glycoprotein</keyword>
<dbReference type="InterPro" id="IPR029058">
    <property type="entry name" value="AB_hydrolase_fold"/>
</dbReference>
<dbReference type="GO" id="GO:0016787">
    <property type="term" value="F:hydrolase activity"/>
    <property type="evidence" value="ECO:0007669"/>
    <property type="project" value="UniProtKB-KW"/>
</dbReference>
<gene>
    <name evidence="12" type="ORF">AB6A40_001509</name>
</gene>
<keyword evidence="6" id="KW-0443">Lipid metabolism</keyword>
<dbReference type="AlphaFoldDB" id="A0ABD6E5C3"/>
<dbReference type="Proteomes" id="UP001608902">
    <property type="component" value="Unassembled WGS sequence"/>
</dbReference>
<dbReference type="SUPFAM" id="SSF53474">
    <property type="entry name" value="alpha/beta-Hydrolases"/>
    <property type="match status" value="1"/>
</dbReference>
<evidence type="ECO:0000259" key="11">
    <source>
        <dbReference type="Pfam" id="PF04083"/>
    </source>
</evidence>
<dbReference type="PIRSF" id="PIRSF000862">
    <property type="entry name" value="Steryl_ester_lip"/>
    <property type="match status" value="1"/>
</dbReference>
<name>A0ABD6E5C3_9BILA</name>